<dbReference type="EMBL" id="JACGWO010000003">
    <property type="protein sequence ID" value="KAK4433581.1"/>
    <property type="molecule type" value="Genomic_DNA"/>
</dbReference>
<comment type="caution">
    <text evidence="2">The sequence shown here is derived from an EMBL/GenBank/DDBJ whole genome shotgun (WGS) entry which is preliminary data.</text>
</comment>
<feature type="region of interest" description="Disordered" evidence="1">
    <location>
        <begin position="55"/>
        <end position="80"/>
    </location>
</feature>
<reference evidence="2" key="2">
    <citation type="journal article" date="2024" name="Plant">
        <title>Genomic evolution and insights into agronomic trait innovations of Sesamum species.</title>
        <authorList>
            <person name="Miao H."/>
            <person name="Wang L."/>
            <person name="Qu L."/>
            <person name="Liu H."/>
            <person name="Sun Y."/>
            <person name="Le M."/>
            <person name="Wang Q."/>
            <person name="Wei S."/>
            <person name="Zheng Y."/>
            <person name="Lin W."/>
            <person name="Duan Y."/>
            <person name="Cao H."/>
            <person name="Xiong S."/>
            <person name="Wang X."/>
            <person name="Wei L."/>
            <person name="Li C."/>
            <person name="Ma Q."/>
            <person name="Ju M."/>
            <person name="Zhao R."/>
            <person name="Li G."/>
            <person name="Mu C."/>
            <person name="Tian Q."/>
            <person name="Mei H."/>
            <person name="Zhang T."/>
            <person name="Gao T."/>
            <person name="Zhang H."/>
        </authorList>
    </citation>
    <scope>NUCLEOTIDE SEQUENCE</scope>
    <source>
        <strain evidence="2">3651</strain>
    </source>
</reference>
<accession>A0AAE2CT38</accession>
<name>A0AAE2CT38_9LAMI</name>
<dbReference type="AlphaFoldDB" id="A0AAE2CT38"/>
<gene>
    <name evidence="2" type="ORF">Salat_1120500</name>
</gene>
<evidence type="ECO:0000313" key="3">
    <source>
        <dbReference type="Proteomes" id="UP001293254"/>
    </source>
</evidence>
<feature type="region of interest" description="Disordered" evidence="1">
    <location>
        <begin position="1"/>
        <end position="24"/>
    </location>
</feature>
<feature type="compositionally biased region" description="Low complexity" evidence="1">
    <location>
        <begin position="15"/>
        <end position="24"/>
    </location>
</feature>
<dbReference type="Proteomes" id="UP001293254">
    <property type="component" value="Unassembled WGS sequence"/>
</dbReference>
<protein>
    <submittedName>
        <fullName evidence="2">Uncharacterized protein</fullName>
    </submittedName>
</protein>
<reference evidence="2" key="1">
    <citation type="submission" date="2020-06" db="EMBL/GenBank/DDBJ databases">
        <authorList>
            <person name="Li T."/>
            <person name="Hu X."/>
            <person name="Zhang T."/>
            <person name="Song X."/>
            <person name="Zhang H."/>
            <person name="Dai N."/>
            <person name="Sheng W."/>
            <person name="Hou X."/>
            <person name="Wei L."/>
        </authorList>
    </citation>
    <scope>NUCLEOTIDE SEQUENCE</scope>
    <source>
        <strain evidence="2">3651</strain>
        <tissue evidence="2">Leaf</tissue>
    </source>
</reference>
<proteinExistence type="predicted"/>
<evidence type="ECO:0000256" key="1">
    <source>
        <dbReference type="SAM" id="MobiDB-lite"/>
    </source>
</evidence>
<keyword evidence="3" id="KW-1185">Reference proteome</keyword>
<evidence type="ECO:0000313" key="2">
    <source>
        <dbReference type="EMBL" id="KAK4433581.1"/>
    </source>
</evidence>
<organism evidence="2 3">
    <name type="scientific">Sesamum alatum</name>
    <dbReference type="NCBI Taxonomy" id="300844"/>
    <lineage>
        <taxon>Eukaryota</taxon>
        <taxon>Viridiplantae</taxon>
        <taxon>Streptophyta</taxon>
        <taxon>Embryophyta</taxon>
        <taxon>Tracheophyta</taxon>
        <taxon>Spermatophyta</taxon>
        <taxon>Magnoliopsida</taxon>
        <taxon>eudicotyledons</taxon>
        <taxon>Gunneridae</taxon>
        <taxon>Pentapetalae</taxon>
        <taxon>asterids</taxon>
        <taxon>lamiids</taxon>
        <taxon>Lamiales</taxon>
        <taxon>Pedaliaceae</taxon>
        <taxon>Sesamum</taxon>
    </lineage>
</organism>
<sequence>MVAEPTMLPQLVPTASLPPRLGPSLRSRRLAPAALFVPTPGLPPRPLLPPFLPPRTTPAQSLLPLPPPVPTTEATPPHKGVNIRASQHFSHRVCLQPKINKDQIEKSSSSFIMKDGKKYVTLSNLNKVIGDKGKEKKESKRRIALFRDFNLVFDFVK</sequence>